<dbReference type="STRING" id="576137.A0A1L7WYF9"/>
<evidence type="ECO:0000259" key="4">
    <source>
        <dbReference type="Pfam" id="PF24883"/>
    </source>
</evidence>
<gene>
    <name evidence="5" type="ORF">PAC_07692</name>
</gene>
<feature type="region of interest" description="Disordered" evidence="2">
    <location>
        <begin position="1333"/>
        <end position="1354"/>
    </location>
</feature>
<dbReference type="PANTHER" id="PTHR10039:SF17">
    <property type="entry name" value="FUNGAL STAND N-TERMINAL GOODBYE DOMAIN-CONTAINING PROTEIN-RELATED"/>
    <property type="match status" value="1"/>
</dbReference>
<evidence type="ECO:0000313" key="6">
    <source>
        <dbReference type="Proteomes" id="UP000184330"/>
    </source>
</evidence>
<dbReference type="InterPro" id="IPR011990">
    <property type="entry name" value="TPR-like_helical_dom_sf"/>
</dbReference>
<dbReference type="InterPro" id="IPR056884">
    <property type="entry name" value="NPHP3-like_N"/>
</dbReference>
<organism evidence="5 6">
    <name type="scientific">Phialocephala subalpina</name>
    <dbReference type="NCBI Taxonomy" id="576137"/>
    <lineage>
        <taxon>Eukaryota</taxon>
        <taxon>Fungi</taxon>
        <taxon>Dikarya</taxon>
        <taxon>Ascomycota</taxon>
        <taxon>Pezizomycotina</taxon>
        <taxon>Leotiomycetes</taxon>
        <taxon>Helotiales</taxon>
        <taxon>Mollisiaceae</taxon>
        <taxon>Phialocephala</taxon>
        <taxon>Phialocephala fortinii species complex</taxon>
    </lineage>
</organism>
<proteinExistence type="predicted"/>
<feature type="domain" description="Nephrocystin 3-like N-terminal" evidence="4">
    <location>
        <begin position="331"/>
        <end position="497"/>
    </location>
</feature>
<keyword evidence="1" id="KW-0677">Repeat</keyword>
<dbReference type="SUPFAM" id="SSF52540">
    <property type="entry name" value="P-loop containing nucleoside triphosphate hydrolases"/>
    <property type="match status" value="1"/>
</dbReference>
<accession>A0A1L7WYF9</accession>
<dbReference type="OrthoDB" id="448455at2759"/>
<name>A0A1L7WYF9_9HELO</name>
<evidence type="ECO:0000313" key="5">
    <source>
        <dbReference type="EMBL" id="CZR57803.1"/>
    </source>
</evidence>
<dbReference type="Gene3D" id="1.25.40.10">
    <property type="entry name" value="Tetratricopeptide repeat domain"/>
    <property type="match status" value="1"/>
</dbReference>
<dbReference type="InterPro" id="IPR027417">
    <property type="entry name" value="P-loop_NTPase"/>
</dbReference>
<dbReference type="Proteomes" id="UP000184330">
    <property type="component" value="Unassembled WGS sequence"/>
</dbReference>
<keyword evidence="6" id="KW-1185">Reference proteome</keyword>
<dbReference type="Pfam" id="PF17109">
    <property type="entry name" value="Goodbye"/>
    <property type="match status" value="1"/>
</dbReference>
<dbReference type="EMBL" id="FJOG01000010">
    <property type="protein sequence ID" value="CZR57803.1"/>
    <property type="molecule type" value="Genomic_DNA"/>
</dbReference>
<protein>
    <submittedName>
        <fullName evidence="5">Uncharacterized protein</fullName>
    </submittedName>
</protein>
<reference evidence="5 6" key="1">
    <citation type="submission" date="2016-03" db="EMBL/GenBank/DDBJ databases">
        <authorList>
            <person name="Ploux O."/>
        </authorList>
    </citation>
    <scope>NUCLEOTIDE SEQUENCE [LARGE SCALE GENOMIC DNA]</scope>
    <source>
        <strain evidence="5 6">UAMH 11012</strain>
    </source>
</reference>
<feature type="domain" description="Fungal STAND N-terminal Goodbye" evidence="3">
    <location>
        <begin position="14"/>
        <end position="134"/>
    </location>
</feature>
<evidence type="ECO:0000259" key="3">
    <source>
        <dbReference type="Pfam" id="PF17109"/>
    </source>
</evidence>
<evidence type="ECO:0000256" key="2">
    <source>
        <dbReference type="SAM" id="MobiDB-lite"/>
    </source>
</evidence>
<dbReference type="Gene3D" id="3.40.50.300">
    <property type="entry name" value="P-loop containing nucleotide triphosphate hydrolases"/>
    <property type="match status" value="1"/>
</dbReference>
<feature type="region of interest" description="Disordered" evidence="2">
    <location>
        <begin position="670"/>
        <end position="702"/>
    </location>
</feature>
<feature type="compositionally biased region" description="Acidic residues" evidence="2">
    <location>
        <begin position="672"/>
        <end position="692"/>
    </location>
</feature>
<sequence>MGEDQDTTDIGRAWEDALDKYCKDTGTNIKYLPQMKWSVTAIINEQQRQVETFNSYRHNKGLTDRLRSMISKNSDVIQSVANNIANSASSAFPPSAAILTAFTYVMKASKNVSTDYDQVSAFFEIMYSLMERLALLETKLPSAKNYKTILMRVFTSLMGLCGTATKYVTEGRFKHWLKALYKGTDDDIKADYTKLETNIQRLESATMFATLATVMETKSDVKDLVGISMQSLKVGTQTLAISGQTLSVSLETQTMVGGMSLKQGETLTAIKRLERRMMQKDEAKKEEKGGHKTKDAGAKKNAALNLVKTKFASPAEPALQLREIASASVPGTFGWVFEEEGFKSFMDGDSSLLWISGPPGIGKSCVAHSIIGKLLEFTGNQTRQSVAYFFYREEHEELRSTKNMLKAAVIQTAIGDGKYRDEVVAEVKRKGDEYDESFEQTWMGFFAERYPKDADQKLFIVLDGVDEADEEDQKMILDMLKCIKKDELSIQIVFTSRPTKEIQDVATELQPRRVEITKDKISVRGGDLWKIIMKRCKTLSKLKRLQKPALRKIGMKLRLKADSVLYVEHMLRRLNVLGRESLIFKELDKLPEDLPKLYELLLSECQKDRSKDQLIALKKLFAWLAYSKRPLTLGEATSLIKVIPGSKGFSLEEEIDGRSARILDLQTHVAEDESGGEESDSELNENQNDEESSNITDNSIASPLKFQERSMRQYFRAMEVDENGLRSSPSEGHLTIFDMAVRVLDTPEDPTTDGDGGEYLWQLREYAVKFWMQHFLDIDPETTSEDGVKLVITNLYTMMRVGGPALKNIENFNMDWESRSFFGSAPDALREQFFTHFATWLQRAYKFGPTSFSNEMVDWMSKSTSKDWVISQLALGHATNWLDAKRSWQARVSFDFTRNTLRMTRDAPRLSDNAFLPADLAEADILTTLNCFPDMNSSFSALKSVGMTFYNFQLYDVALAWIEKALQATTKDTERFHTLYWIGQLELDIGGTLSLKEDAEPHARKAYDAVNQSIALYQQNEEVKQYVQTNDMKILVEFNLTNRSRCEVRLGEIDKAIVTMDEAYAVQGDDPERSLSSDFLKEITAYLEEHEDFEKLMEVIGHFEKWDLLALLGFSYSDGHDTFQHAAWVCKKQDFLIKTYEKVISDVAKYNTGARVRGRLAYVYQRVFPNYDAAKRLLFEIVDGKNSKGETFRDSDEDFVFESRLQLADVLMAQFREAADPVQKIALHGEMKNLILQHNIAMGNDYNMYESQSMISLALMTGKMGPTNDFQSVVEKTFRACIDALTDNQAWNDCSGFRILAKVLAFVPEMKRDAQIAFSLQFSAVDDKLFNSHSESGSEAGDEDAGEPANSPEVLTNGQAVVPAATEDSTPAQVDEPDKGTDEDLNPNSAIWCDGCGDTFSNWNVRPVYGCIICTNCDLCENCWKKKDACNKGEPWTEWKTYCGDNHKYIKGPMPGWKGVKDGVLRIENIGEGELHQTDAIGSGHNIAKVEEIKFEVWLDEIQERWTEAWKGFWKREDLVVDIL</sequence>
<dbReference type="PANTHER" id="PTHR10039">
    <property type="entry name" value="AMELOGENIN"/>
    <property type="match status" value="1"/>
</dbReference>
<evidence type="ECO:0000256" key="1">
    <source>
        <dbReference type="ARBA" id="ARBA00022737"/>
    </source>
</evidence>
<dbReference type="Pfam" id="PF24883">
    <property type="entry name" value="NPHP3_N"/>
    <property type="match status" value="1"/>
</dbReference>
<dbReference type="InterPro" id="IPR031350">
    <property type="entry name" value="Goodbye_dom"/>
</dbReference>
<dbReference type="SUPFAM" id="SSF48452">
    <property type="entry name" value="TPR-like"/>
    <property type="match status" value="1"/>
</dbReference>